<evidence type="ECO:0000313" key="14">
    <source>
        <dbReference type="EMBL" id="HIU55219.1"/>
    </source>
</evidence>
<evidence type="ECO:0000256" key="12">
    <source>
        <dbReference type="SAM" id="Phobius"/>
    </source>
</evidence>
<sequence>MLKIDPEKLHRWRKRLYLIIFRTDTPAGKAFDIALLVVILFSVLMASLESISTFSHHFAIAIKAAEWFITGCFTIEYILRIYSAPNRKRYIFSFYGIIDFLSILPSYLGLFINRTQYFVVIRSLRLLRIFRILQLTRFIDESVFLAKAVQRSLDKILVFMNFIFILVIILGSLMYVVEGGVNPSFSNIPQSIYWAIVTITTVGYGDITPITLTGQMISAAVMLLGYAIIAVPTGIVTSEIIFRKREKSPAICSQCGNDDHESDALFCKKCGAILPRKKKSF</sequence>
<dbReference type="PANTHER" id="PTHR11537:SF254">
    <property type="entry name" value="POTASSIUM VOLTAGE-GATED CHANNEL PROTEIN SHAB"/>
    <property type="match status" value="1"/>
</dbReference>
<feature type="transmembrane region" description="Helical" evidence="12">
    <location>
        <begin position="156"/>
        <end position="177"/>
    </location>
</feature>
<evidence type="ECO:0000256" key="6">
    <source>
        <dbReference type="ARBA" id="ARBA00022882"/>
    </source>
</evidence>
<proteinExistence type="predicted"/>
<comment type="caution">
    <text evidence="14">The sequence shown here is derived from an EMBL/GenBank/DDBJ whole genome shotgun (WGS) entry which is preliminary data.</text>
</comment>
<keyword evidence="3" id="KW-0633">Potassium transport</keyword>
<comment type="subcellular location">
    <subcellularLocation>
        <location evidence="1">Membrane</location>
        <topology evidence="1">Multi-pass membrane protein</topology>
    </subcellularLocation>
</comment>
<keyword evidence="9" id="KW-0406">Ion transport</keyword>
<evidence type="ECO:0000256" key="9">
    <source>
        <dbReference type="ARBA" id="ARBA00023065"/>
    </source>
</evidence>
<dbReference type="PRINTS" id="PR00169">
    <property type="entry name" value="KCHANNEL"/>
</dbReference>
<keyword evidence="5" id="KW-0631">Potassium channel</keyword>
<evidence type="ECO:0000256" key="3">
    <source>
        <dbReference type="ARBA" id="ARBA00022538"/>
    </source>
</evidence>
<evidence type="ECO:0000256" key="4">
    <source>
        <dbReference type="ARBA" id="ARBA00022692"/>
    </source>
</evidence>
<gene>
    <name evidence="14" type="ORF">IAB03_05365</name>
</gene>
<dbReference type="Proteomes" id="UP000824112">
    <property type="component" value="Unassembled WGS sequence"/>
</dbReference>
<dbReference type="EMBL" id="DVNA01000123">
    <property type="protein sequence ID" value="HIU55219.1"/>
    <property type="molecule type" value="Genomic_DNA"/>
</dbReference>
<name>A0A9D1SCC6_9BACT</name>
<accession>A0A9D1SCC6</accession>
<evidence type="ECO:0000256" key="5">
    <source>
        <dbReference type="ARBA" id="ARBA00022826"/>
    </source>
</evidence>
<keyword evidence="10 12" id="KW-0472">Membrane</keyword>
<keyword evidence="7" id="KW-0630">Potassium</keyword>
<dbReference type="Gene3D" id="1.10.287.70">
    <property type="match status" value="1"/>
</dbReference>
<dbReference type="GO" id="GO:0005249">
    <property type="term" value="F:voltage-gated potassium channel activity"/>
    <property type="evidence" value="ECO:0007669"/>
    <property type="project" value="InterPro"/>
</dbReference>
<keyword evidence="4 12" id="KW-0812">Transmembrane</keyword>
<feature type="transmembrane region" description="Helical" evidence="12">
    <location>
        <begin position="30"/>
        <end position="48"/>
    </location>
</feature>
<dbReference type="GO" id="GO:0001508">
    <property type="term" value="P:action potential"/>
    <property type="evidence" value="ECO:0007669"/>
    <property type="project" value="TreeGrafter"/>
</dbReference>
<evidence type="ECO:0000256" key="8">
    <source>
        <dbReference type="ARBA" id="ARBA00022989"/>
    </source>
</evidence>
<evidence type="ECO:0000256" key="1">
    <source>
        <dbReference type="ARBA" id="ARBA00004141"/>
    </source>
</evidence>
<dbReference type="InterPro" id="IPR027359">
    <property type="entry name" value="Volt_channel_dom_sf"/>
</dbReference>
<keyword evidence="6" id="KW-0851">Voltage-gated channel</keyword>
<reference evidence="14" key="2">
    <citation type="journal article" date="2021" name="PeerJ">
        <title>Extensive microbial diversity within the chicken gut microbiome revealed by metagenomics and culture.</title>
        <authorList>
            <person name="Gilroy R."/>
            <person name="Ravi A."/>
            <person name="Getino M."/>
            <person name="Pursley I."/>
            <person name="Horton D.L."/>
            <person name="Alikhan N.F."/>
            <person name="Baker D."/>
            <person name="Gharbi K."/>
            <person name="Hall N."/>
            <person name="Watson M."/>
            <person name="Adriaenssens E.M."/>
            <person name="Foster-Nyarko E."/>
            <person name="Jarju S."/>
            <person name="Secka A."/>
            <person name="Antonio M."/>
            <person name="Oren A."/>
            <person name="Chaudhuri R.R."/>
            <person name="La Ragione R."/>
            <person name="Hildebrand F."/>
            <person name="Pallen M.J."/>
        </authorList>
    </citation>
    <scope>NUCLEOTIDE SEQUENCE</scope>
    <source>
        <strain evidence="14">CHK158-818</strain>
    </source>
</reference>
<evidence type="ECO:0000256" key="2">
    <source>
        <dbReference type="ARBA" id="ARBA00022448"/>
    </source>
</evidence>
<dbReference type="InterPro" id="IPR028325">
    <property type="entry name" value="VG_K_chnl"/>
</dbReference>
<organism evidence="14 15">
    <name type="scientific">Candidatus Gallibacteroides avistercoris</name>
    <dbReference type="NCBI Taxonomy" id="2840833"/>
    <lineage>
        <taxon>Bacteria</taxon>
        <taxon>Pseudomonadati</taxon>
        <taxon>Bacteroidota</taxon>
        <taxon>Bacteroidia</taxon>
        <taxon>Bacteroidales</taxon>
        <taxon>Bacteroidaceae</taxon>
        <taxon>Bacteroidaceae incertae sedis</taxon>
        <taxon>Candidatus Gallibacteroides</taxon>
    </lineage>
</organism>
<keyword evidence="2" id="KW-0813">Transport</keyword>
<dbReference type="AlphaFoldDB" id="A0A9D1SCC6"/>
<evidence type="ECO:0000256" key="10">
    <source>
        <dbReference type="ARBA" id="ARBA00023136"/>
    </source>
</evidence>
<keyword evidence="11" id="KW-0407">Ion channel</keyword>
<evidence type="ECO:0000313" key="15">
    <source>
        <dbReference type="Proteomes" id="UP000824112"/>
    </source>
</evidence>
<keyword evidence="8 12" id="KW-1133">Transmembrane helix</keyword>
<feature type="transmembrane region" description="Helical" evidence="12">
    <location>
        <begin position="216"/>
        <end position="237"/>
    </location>
</feature>
<reference evidence="14" key="1">
    <citation type="submission" date="2020-10" db="EMBL/GenBank/DDBJ databases">
        <authorList>
            <person name="Gilroy R."/>
        </authorList>
    </citation>
    <scope>NUCLEOTIDE SEQUENCE</scope>
    <source>
        <strain evidence="14">CHK158-818</strain>
    </source>
</reference>
<protein>
    <submittedName>
        <fullName evidence="14">Ion transporter</fullName>
    </submittedName>
</protein>
<feature type="transmembrane region" description="Helical" evidence="12">
    <location>
        <begin position="91"/>
        <end position="111"/>
    </location>
</feature>
<dbReference type="Pfam" id="PF00520">
    <property type="entry name" value="Ion_trans"/>
    <property type="match status" value="1"/>
</dbReference>
<feature type="transmembrane region" description="Helical" evidence="12">
    <location>
        <begin position="60"/>
        <end position="79"/>
    </location>
</feature>
<evidence type="ECO:0000256" key="11">
    <source>
        <dbReference type="ARBA" id="ARBA00023303"/>
    </source>
</evidence>
<evidence type="ECO:0000259" key="13">
    <source>
        <dbReference type="Pfam" id="PF00520"/>
    </source>
</evidence>
<dbReference type="Gene3D" id="1.20.120.350">
    <property type="entry name" value="Voltage-gated potassium channels. Chain C"/>
    <property type="match status" value="1"/>
</dbReference>
<feature type="domain" description="Ion transport" evidence="13">
    <location>
        <begin position="29"/>
        <end position="240"/>
    </location>
</feature>
<dbReference type="PANTHER" id="PTHR11537">
    <property type="entry name" value="VOLTAGE-GATED POTASSIUM CHANNEL"/>
    <property type="match status" value="1"/>
</dbReference>
<dbReference type="GO" id="GO:0008076">
    <property type="term" value="C:voltage-gated potassium channel complex"/>
    <property type="evidence" value="ECO:0007669"/>
    <property type="project" value="InterPro"/>
</dbReference>
<evidence type="ECO:0000256" key="7">
    <source>
        <dbReference type="ARBA" id="ARBA00022958"/>
    </source>
</evidence>
<dbReference type="InterPro" id="IPR005821">
    <property type="entry name" value="Ion_trans_dom"/>
</dbReference>
<dbReference type="SUPFAM" id="SSF81324">
    <property type="entry name" value="Voltage-gated potassium channels"/>
    <property type="match status" value="1"/>
</dbReference>